<dbReference type="SUPFAM" id="SSF55394">
    <property type="entry name" value="Bactericidal permeability-increasing protein, BPI"/>
    <property type="match status" value="1"/>
</dbReference>
<dbReference type="InterPro" id="IPR045897">
    <property type="entry name" value="BPI/LBP_pln"/>
</dbReference>
<proteinExistence type="predicted"/>
<dbReference type="Gene3D" id="3.15.10.10">
    <property type="entry name" value="Bactericidal permeability-increasing protein, domain 1"/>
    <property type="match status" value="1"/>
</dbReference>
<comment type="caution">
    <text evidence="2">The sequence shown here is derived from an EMBL/GenBank/DDBJ whole genome shotgun (WGS) entry which is preliminary data.</text>
</comment>
<dbReference type="Pfam" id="PF01273">
    <property type="entry name" value="LBP_BPI_CETP"/>
    <property type="match status" value="1"/>
</dbReference>
<accession>A0A6G1F4R6</accession>
<sequence length="176" mass="18450">MHAHSGLDFAKNLLVSRAAETITPLEVPDIERSVSIPVIGTVDMVASGIVLNGVAVANSTVAVGDDGIVMAASLSSVNLTMEWSYSYSAWVITISDSGAEVTRRSLSPHTAAGRTRPRAAAAAPGWWQPWGGVKPGMKEPRRCSLSLSRVAIGRIWAKGSGVGPRVEEPCGVSLFP</sequence>
<protein>
    <recommendedName>
        <fullName evidence="1">Lipid-binding serum glycoprotein N-terminal domain-containing protein</fullName>
    </recommendedName>
</protein>
<dbReference type="GO" id="GO:0008289">
    <property type="term" value="F:lipid binding"/>
    <property type="evidence" value="ECO:0007669"/>
    <property type="project" value="InterPro"/>
</dbReference>
<evidence type="ECO:0000259" key="1">
    <source>
        <dbReference type="Pfam" id="PF01273"/>
    </source>
</evidence>
<evidence type="ECO:0000313" key="3">
    <source>
        <dbReference type="Proteomes" id="UP000479710"/>
    </source>
</evidence>
<dbReference type="Proteomes" id="UP000479710">
    <property type="component" value="Unassembled WGS sequence"/>
</dbReference>
<reference evidence="2 3" key="1">
    <citation type="submission" date="2019-11" db="EMBL/GenBank/DDBJ databases">
        <title>Whole genome sequence of Oryza granulata.</title>
        <authorList>
            <person name="Li W."/>
        </authorList>
    </citation>
    <scope>NUCLEOTIDE SEQUENCE [LARGE SCALE GENOMIC DNA]</scope>
    <source>
        <strain evidence="3">cv. Menghai</strain>
        <tissue evidence="2">Leaf</tissue>
    </source>
</reference>
<dbReference type="PANTHER" id="PTHR46801:SF5">
    <property type="entry name" value="OS09G0482720 PROTEIN"/>
    <property type="match status" value="1"/>
</dbReference>
<dbReference type="PANTHER" id="PTHR46801">
    <property type="entry name" value="OS06G0309200 PROTEIN"/>
    <property type="match status" value="1"/>
</dbReference>
<dbReference type="InterPro" id="IPR017943">
    <property type="entry name" value="Bactericidal_perm-incr_a/b_dom"/>
</dbReference>
<keyword evidence="3" id="KW-1185">Reference proteome</keyword>
<name>A0A6G1F4R6_9ORYZ</name>
<gene>
    <name evidence="2" type="ORF">E2562_005789</name>
</gene>
<dbReference type="InterPro" id="IPR017942">
    <property type="entry name" value="Lipid-bd_serum_glycop_N"/>
</dbReference>
<organism evidence="2 3">
    <name type="scientific">Oryza meyeriana var. granulata</name>
    <dbReference type="NCBI Taxonomy" id="110450"/>
    <lineage>
        <taxon>Eukaryota</taxon>
        <taxon>Viridiplantae</taxon>
        <taxon>Streptophyta</taxon>
        <taxon>Embryophyta</taxon>
        <taxon>Tracheophyta</taxon>
        <taxon>Spermatophyta</taxon>
        <taxon>Magnoliopsida</taxon>
        <taxon>Liliopsida</taxon>
        <taxon>Poales</taxon>
        <taxon>Poaceae</taxon>
        <taxon>BOP clade</taxon>
        <taxon>Oryzoideae</taxon>
        <taxon>Oryzeae</taxon>
        <taxon>Oryzinae</taxon>
        <taxon>Oryza</taxon>
        <taxon>Oryza meyeriana</taxon>
    </lineage>
</organism>
<feature type="domain" description="Lipid-binding serum glycoprotein N-terminal" evidence="1">
    <location>
        <begin position="6"/>
        <end position="94"/>
    </location>
</feature>
<dbReference type="EMBL" id="SPHZ02000001">
    <property type="protein sequence ID" value="KAF0931825.1"/>
    <property type="molecule type" value="Genomic_DNA"/>
</dbReference>
<dbReference type="OrthoDB" id="694975at2759"/>
<evidence type="ECO:0000313" key="2">
    <source>
        <dbReference type="EMBL" id="KAF0931825.1"/>
    </source>
</evidence>
<dbReference type="AlphaFoldDB" id="A0A6G1F4R6"/>